<dbReference type="RefSeq" id="WP_096674844.1">
    <property type="nucleotide sequence ID" value="NZ_OANS01000007.1"/>
</dbReference>
<reference evidence="9" key="1">
    <citation type="submission" date="2017-08" db="EMBL/GenBank/DDBJ databases">
        <authorList>
            <person name="Varghese N."/>
            <person name="Submissions S."/>
        </authorList>
    </citation>
    <scope>NUCLEOTIDE SEQUENCE [LARGE SCALE GENOMIC DNA]</scope>
    <source>
        <strain evidence="9">AP-Melu-1000-B4</strain>
    </source>
</reference>
<protein>
    <recommendedName>
        <fullName evidence="4">GDP-mannose 4,6-dehydratase</fullName>
        <ecNumber evidence="4">4.2.1.47</ecNumber>
    </recommendedName>
</protein>
<dbReference type="OrthoDB" id="9779041at2"/>
<dbReference type="InterPro" id="IPR016040">
    <property type="entry name" value="NAD(P)-bd_dom"/>
</dbReference>
<evidence type="ECO:0000256" key="5">
    <source>
        <dbReference type="ARBA" id="ARBA00023239"/>
    </source>
</evidence>
<dbReference type="InterPro" id="IPR006368">
    <property type="entry name" value="GDP_Man_deHydtase"/>
</dbReference>
<evidence type="ECO:0000256" key="4">
    <source>
        <dbReference type="ARBA" id="ARBA00011989"/>
    </source>
</evidence>
<dbReference type="GO" id="GO:0008446">
    <property type="term" value="F:GDP-mannose 4,6-dehydratase activity"/>
    <property type="evidence" value="ECO:0007669"/>
    <property type="project" value="UniProtKB-EC"/>
</dbReference>
<dbReference type="SUPFAM" id="SSF51735">
    <property type="entry name" value="NAD(P)-binding Rossmann-fold domains"/>
    <property type="match status" value="1"/>
</dbReference>
<gene>
    <name evidence="8" type="ORF">SAMN06295945_1988</name>
</gene>
<proteinExistence type="inferred from homology"/>
<comment type="function">
    <text evidence="6">Catalyzes the conversion of GDP-D-mannose to GDP-4-dehydro-6-deoxy-D-mannose.</text>
</comment>
<evidence type="ECO:0000256" key="1">
    <source>
        <dbReference type="ARBA" id="ARBA00000188"/>
    </source>
</evidence>
<dbReference type="PANTHER" id="PTHR43715">
    <property type="entry name" value="GDP-MANNOSE 4,6-DEHYDRATASE"/>
    <property type="match status" value="1"/>
</dbReference>
<evidence type="ECO:0000313" key="8">
    <source>
        <dbReference type="EMBL" id="SNX29608.1"/>
    </source>
</evidence>
<dbReference type="Gene3D" id="3.40.50.720">
    <property type="entry name" value="NAD(P)-binding Rossmann-like Domain"/>
    <property type="match status" value="1"/>
</dbReference>
<evidence type="ECO:0000313" key="9">
    <source>
        <dbReference type="Proteomes" id="UP000218069"/>
    </source>
</evidence>
<dbReference type="Pfam" id="PF16363">
    <property type="entry name" value="GDP_Man_Dehyd"/>
    <property type="match status" value="1"/>
</dbReference>
<feature type="domain" description="NAD(P)-binding" evidence="7">
    <location>
        <begin position="9"/>
        <end position="315"/>
    </location>
</feature>
<dbReference type="Gene3D" id="3.90.25.10">
    <property type="entry name" value="UDP-galactose 4-epimerase, domain 1"/>
    <property type="match status" value="1"/>
</dbReference>
<evidence type="ECO:0000256" key="3">
    <source>
        <dbReference type="ARBA" id="ARBA00009263"/>
    </source>
</evidence>
<dbReference type="PANTHER" id="PTHR43715:SF1">
    <property type="entry name" value="GDP-MANNOSE 4,6 DEHYDRATASE"/>
    <property type="match status" value="1"/>
</dbReference>
<keyword evidence="9" id="KW-1185">Reference proteome</keyword>
<keyword evidence="5" id="KW-0456">Lyase</keyword>
<dbReference type="EMBL" id="OANS01000007">
    <property type="protein sequence ID" value="SNX29608.1"/>
    <property type="molecule type" value="Genomic_DNA"/>
</dbReference>
<evidence type="ECO:0000259" key="7">
    <source>
        <dbReference type="Pfam" id="PF16363"/>
    </source>
</evidence>
<evidence type="ECO:0000256" key="2">
    <source>
        <dbReference type="ARBA" id="ARBA00001937"/>
    </source>
</evidence>
<evidence type="ECO:0000256" key="6">
    <source>
        <dbReference type="ARBA" id="ARBA00059383"/>
    </source>
</evidence>
<dbReference type="FunFam" id="3.40.50.720:FF:000924">
    <property type="entry name" value="GDP-mannose 4,6 dehydratase"/>
    <property type="match status" value="1"/>
</dbReference>
<comment type="catalytic activity">
    <reaction evidence="1">
        <text>GDP-alpha-D-mannose = GDP-4-dehydro-alpha-D-rhamnose + H2O</text>
        <dbReference type="Rhea" id="RHEA:23820"/>
        <dbReference type="ChEBI" id="CHEBI:15377"/>
        <dbReference type="ChEBI" id="CHEBI:57527"/>
        <dbReference type="ChEBI" id="CHEBI:57964"/>
        <dbReference type="EC" id="4.2.1.47"/>
    </reaction>
</comment>
<organism evidence="8 9">
    <name type="scientific">Polynucleobacter meluiroseus</name>
    <dbReference type="NCBI Taxonomy" id="1938814"/>
    <lineage>
        <taxon>Bacteria</taxon>
        <taxon>Pseudomonadati</taxon>
        <taxon>Pseudomonadota</taxon>
        <taxon>Betaproteobacteria</taxon>
        <taxon>Burkholderiales</taxon>
        <taxon>Burkholderiaceae</taxon>
        <taxon>Polynucleobacter</taxon>
    </lineage>
</organism>
<dbReference type="Proteomes" id="UP000218069">
    <property type="component" value="Unassembled WGS sequence"/>
</dbReference>
<sequence length="323" mass="35996">MIKSRRRALICGIGGQDGAYLAKLLLEKNYEVMGTSRDAEGSSFNGLIHLGIQNQVQIVSMSIDDMGSVLSVIKSFLPDEIYNLAAQSSVSLSFDKPFEAMQSIAMGTLCMLEAIRFIDHPIRYYSAGTSECFGETDSIPATEITSFNPKSPYAVAKVTSHYLVANYREAYKIYACTGILFNHESSIRPDRYVTKKIIKAACKISAGSKDKLYLGNIDIARDWGSAEEYVEAMWLMLQQPFPEDFIICTGETNTLQDFVSTAFKAVNLNWVEHVVTDPALLRPTEIMVSRGDPAKALERLGWHAKCKMRDVIDLMIKAQQSVR</sequence>
<dbReference type="EC" id="4.2.1.47" evidence="4"/>
<dbReference type="InterPro" id="IPR036291">
    <property type="entry name" value="NAD(P)-bd_dom_sf"/>
</dbReference>
<comment type="cofactor">
    <cofactor evidence="2">
        <name>NADP(+)</name>
        <dbReference type="ChEBI" id="CHEBI:58349"/>
    </cofactor>
</comment>
<comment type="similarity">
    <text evidence="3">Belongs to the NAD(P)-dependent epimerase/dehydratase family. GDP-mannose 4,6-dehydratase subfamily.</text>
</comment>
<dbReference type="AlphaFoldDB" id="A0A240E2E6"/>
<accession>A0A240E2E6</accession>
<name>A0A240E2E6_9BURK</name>
<dbReference type="CDD" id="cd05260">
    <property type="entry name" value="GDP_MD_SDR_e"/>
    <property type="match status" value="1"/>
</dbReference>
<dbReference type="GO" id="GO:0042351">
    <property type="term" value="P:'de novo' GDP-L-fucose biosynthetic process"/>
    <property type="evidence" value="ECO:0007669"/>
    <property type="project" value="TreeGrafter"/>
</dbReference>